<comment type="caution">
    <text evidence="2">The sequence shown here is derived from an EMBL/GenBank/DDBJ whole genome shotgun (WGS) entry which is preliminary data.</text>
</comment>
<dbReference type="InterPro" id="IPR050553">
    <property type="entry name" value="Thioredoxin_ResA/DsbE_sf"/>
</dbReference>
<dbReference type="PANTHER" id="PTHR42852">
    <property type="entry name" value="THIOL:DISULFIDE INTERCHANGE PROTEIN DSBE"/>
    <property type="match status" value="1"/>
</dbReference>
<dbReference type="PROSITE" id="PS51352">
    <property type="entry name" value="THIOREDOXIN_2"/>
    <property type="match status" value="1"/>
</dbReference>
<protein>
    <submittedName>
        <fullName evidence="2">Alkyl hydroperoxide reductase</fullName>
    </submittedName>
</protein>
<evidence type="ECO:0000313" key="3">
    <source>
        <dbReference type="Proteomes" id="UP000215188"/>
    </source>
</evidence>
<dbReference type="InterPro" id="IPR000866">
    <property type="entry name" value="AhpC/TSA"/>
</dbReference>
<dbReference type="Gene3D" id="3.40.30.10">
    <property type="entry name" value="Glutaredoxin"/>
    <property type="match status" value="1"/>
</dbReference>
<dbReference type="GO" id="GO:0016209">
    <property type="term" value="F:antioxidant activity"/>
    <property type="evidence" value="ECO:0007669"/>
    <property type="project" value="InterPro"/>
</dbReference>
<dbReference type="CDD" id="cd02966">
    <property type="entry name" value="TlpA_like_family"/>
    <property type="match status" value="1"/>
</dbReference>
<name>A0A229FSD8_9BURK</name>
<evidence type="ECO:0000313" key="2">
    <source>
        <dbReference type="EMBL" id="OXL14931.1"/>
    </source>
</evidence>
<dbReference type="EMBL" id="NJGG01000002">
    <property type="protein sequence ID" value="OXL14931.1"/>
    <property type="molecule type" value="Genomic_DNA"/>
</dbReference>
<dbReference type="InterPro" id="IPR036249">
    <property type="entry name" value="Thioredoxin-like_sf"/>
</dbReference>
<dbReference type="InterPro" id="IPR013766">
    <property type="entry name" value="Thioredoxin_domain"/>
</dbReference>
<reference evidence="2 3" key="1">
    <citation type="submission" date="2017-06" db="EMBL/GenBank/DDBJ databases">
        <title>Reclassification of a Polynucleobacter cosmopolitanus strain isolated from tropical Lake Victoria as Polynucleobacter victoriensis comb. nov.</title>
        <authorList>
            <person name="Hahn M.W."/>
        </authorList>
    </citation>
    <scope>NUCLEOTIDE SEQUENCE [LARGE SCALE GENOMIC DNA]</scope>
    <source>
        <strain evidence="2 3">MWH-MoIso2</strain>
    </source>
</reference>
<proteinExistence type="predicted"/>
<keyword evidence="3" id="KW-1185">Reference proteome</keyword>
<sequence>MAFFFISFILDSMQGLLKSSSNKVKLIMLLGMLFTFLSSQANAIEVGDHLPLGQIQSIQGETFISEDWAKRNTIVQVWATWCSYCRTQNKYMQQLRQKVPAEQLNIVTISIDRRAESVKDYMGKNQYSFPVVMMTPELSKAIGKRRGVPELYVINPQGRVIQKDFGLMVDLDFFDLARYAAKSEKPTR</sequence>
<dbReference type="GO" id="GO:0016491">
    <property type="term" value="F:oxidoreductase activity"/>
    <property type="evidence" value="ECO:0007669"/>
    <property type="project" value="InterPro"/>
</dbReference>
<organism evidence="2 3">
    <name type="scientific">Polynucleobacter cosmopolitanus</name>
    <dbReference type="NCBI Taxonomy" id="351345"/>
    <lineage>
        <taxon>Bacteria</taxon>
        <taxon>Pseudomonadati</taxon>
        <taxon>Pseudomonadota</taxon>
        <taxon>Betaproteobacteria</taxon>
        <taxon>Burkholderiales</taxon>
        <taxon>Burkholderiaceae</taxon>
        <taxon>Polynucleobacter</taxon>
    </lineage>
</organism>
<feature type="domain" description="Thioredoxin" evidence="1">
    <location>
        <begin position="44"/>
        <end position="185"/>
    </location>
</feature>
<dbReference type="Proteomes" id="UP000215188">
    <property type="component" value="Unassembled WGS sequence"/>
</dbReference>
<accession>A0A229FSD8</accession>
<dbReference type="OrthoDB" id="9811352at2"/>
<dbReference type="Pfam" id="PF00578">
    <property type="entry name" value="AhpC-TSA"/>
    <property type="match status" value="1"/>
</dbReference>
<evidence type="ECO:0000259" key="1">
    <source>
        <dbReference type="PROSITE" id="PS51352"/>
    </source>
</evidence>
<dbReference type="PANTHER" id="PTHR42852:SF17">
    <property type="entry name" value="THIOREDOXIN-LIKE PROTEIN HI_1115"/>
    <property type="match status" value="1"/>
</dbReference>
<dbReference type="AlphaFoldDB" id="A0A229FSD8"/>
<dbReference type="SUPFAM" id="SSF52833">
    <property type="entry name" value="Thioredoxin-like"/>
    <property type="match status" value="1"/>
</dbReference>
<gene>
    <name evidence="2" type="ORF">AOC33_06325</name>
</gene>